<sequence length="38" mass="4494">MRTVVFRQETEIASLRRNDASEFLETPGFNMDEVYVNQ</sequence>
<dbReference type="KEGG" id="nfl:COO91_06896"/>
<dbReference type="Proteomes" id="UP000232003">
    <property type="component" value="Chromosome"/>
</dbReference>
<reference evidence="1 2" key="1">
    <citation type="submission" date="2017-11" db="EMBL/GenBank/DDBJ databases">
        <title>Complete genome of a free-living desiccation-tolerant cyanobacterium and its photosynthetic adaptation to extreme terrestrial habitat.</title>
        <authorList>
            <person name="Shang J."/>
        </authorList>
    </citation>
    <scope>NUCLEOTIDE SEQUENCE [LARGE SCALE GENOMIC DNA]</scope>
    <source>
        <strain evidence="1 2">CCNUN1</strain>
    </source>
</reference>
<proteinExistence type="predicted"/>
<accession>A0A2K8SZK1</accession>
<evidence type="ECO:0000313" key="1">
    <source>
        <dbReference type="EMBL" id="AUB40862.1"/>
    </source>
</evidence>
<keyword evidence="2" id="KW-1185">Reference proteome</keyword>
<name>A0A2K8SZK1_9NOSO</name>
<dbReference type="EMBL" id="CP024785">
    <property type="protein sequence ID" value="AUB40862.1"/>
    <property type="molecule type" value="Genomic_DNA"/>
</dbReference>
<gene>
    <name evidence="1" type="ORF">COO91_06896</name>
</gene>
<organism evidence="1 2">
    <name type="scientific">Nostoc flagelliforme CCNUN1</name>
    <dbReference type="NCBI Taxonomy" id="2038116"/>
    <lineage>
        <taxon>Bacteria</taxon>
        <taxon>Bacillati</taxon>
        <taxon>Cyanobacteriota</taxon>
        <taxon>Cyanophyceae</taxon>
        <taxon>Nostocales</taxon>
        <taxon>Nostocaceae</taxon>
        <taxon>Nostoc</taxon>
    </lineage>
</organism>
<protein>
    <submittedName>
        <fullName evidence="1">Uncharacterized protein</fullName>
    </submittedName>
</protein>
<evidence type="ECO:0000313" key="2">
    <source>
        <dbReference type="Proteomes" id="UP000232003"/>
    </source>
</evidence>
<dbReference type="AlphaFoldDB" id="A0A2K8SZK1"/>